<comment type="caution">
    <text evidence="4">The sequence shown here is derived from an EMBL/GenBank/DDBJ whole genome shotgun (WGS) entry which is preliminary data.</text>
</comment>
<dbReference type="PROSITE" id="PS50012">
    <property type="entry name" value="RCC1_3"/>
    <property type="match status" value="2"/>
</dbReference>
<feature type="repeat" description="RCC1" evidence="2">
    <location>
        <begin position="186"/>
        <end position="237"/>
    </location>
</feature>
<feature type="domain" description="RCC1-like" evidence="3">
    <location>
        <begin position="83"/>
        <end position="332"/>
    </location>
</feature>
<accession>A0A4Y2Q200</accession>
<evidence type="ECO:0000313" key="5">
    <source>
        <dbReference type="Proteomes" id="UP000499080"/>
    </source>
</evidence>
<dbReference type="PANTHER" id="PTHR46849:SF1">
    <property type="entry name" value="RCC1 DOMAIN-CONTAINING PROTEIN 1"/>
    <property type="match status" value="1"/>
</dbReference>
<dbReference type="PROSITE" id="PS00626">
    <property type="entry name" value="RCC1_2"/>
    <property type="match status" value="2"/>
</dbReference>
<gene>
    <name evidence="4" type="primary">RCCD1</name>
    <name evidence="4" type="ORF">AVEN_114055_1</name>
</gene>
<dbReference type="InterPro" id="IPR058923">
    <property type="entry name" value="RCC1-like_dom"/>
</dbReference>
<dbReference type="EMBL" id="BGPR01012737">
    <property type="protein sequence ID" value="GBN57434.1"/>
    <property type="molecule type" value="Genomic_DNA"/>
</dbReference>
<evidence type="ECO:0000256" key="2">
    <source>
        <dbReference type="PROSITE-ProRule" id="PRU00235"/>
    </source>
</evidence>
<name>A0A4Y2Q200_ARAVE</name>
<dbReference type="Gene3D" id="2.130.10.30">
    <property type="entry name" value="Regulator of chromosome condensation 1/beta-lactamase-inhibitor protein II"/>
    <property type="match status" value="1"/>
</dbReference>
<evidence type="ECO:0000259" key="3">
    <source>
        <dbReference type="Pfam" id="PF25390"/>
    </source>
</evidence>
<keyword evidence="1" id="KW-0677">Repeat</keyword>
<dbReference type="AlphaFoldDB" id="A0A4Y2Q200"/>
<dbReference type="Proteomes" id="UP000499080">
    <property type="component" value="Unassembled WGS sequence"/>
</dbReference>
<keyword evidence="5" id="KW-1185">Reference proteome</keyword>
<dbReference type="PANTHER" id="PTHR46849">
    <property type="entry name" value="RCC1 DOMAIN-CONTAINING PROTEIN 1"/>
    <property type="match status" value="1"/>
</dbReference>
<dbReference type="OrthoDB" id="5370059at2759"/>
<dbReference type="PRINTS" id="PR00633">
    <property type="entry name" value="RCCNDNSATION"/>
</dbReference>
<evidence type="ECO:0000313" key="4">
    <source>
        <dbReference type="EMBL" id="GBN57434.1"/>
    </source>
</evidence>
<evidence type="ECO:0000256" key="1">
    <source>
        <dbReference type="ARBA" id="ARBA00022737"/>
    </source>
</evidence>
<sequence length="362" mass="40818">MDNLFIYFGVKIFTNQDVHFLISNIEKDSNTQCFSHLQIPSKSLVHDVILGWINLIFKTDGAFYHIRYCRSESEKHIDEIFSSLRHLEIRDVSVGLNCTFLTTKDGRCHLFSNKNFLSEPLDLLPSICRIKNVVTEDLHSVVLTEDGKVFNFKCDEKTYFEELVVPVAIKEIACGKEHVLLLSDFGTVFSYGSGSRGQLGHGSIENQETPVLIEALDGLKIQSISAGGWHSAAISDSGDLYMWGWNESGQLGLPCNELQNGKRPMEEIEIICCLPKIIELNDEVVKAVCCGSRHTVALTEYNHLWTWGWNGYFQLGRDDVPLSDKPGMVQLPSSFQPLQIKAKFWSTLVIGCSKHEKDFSCT</sequence>
<feature type="repeat" description="RCC1" evidence="2">
    <location>
        <begin position="238"/>
        <end position="301"/>
    </location>
</feature>
<protein>
    <submittedName>
        <fullName evidence="4">RCC1 domain-containing protein 1</fullName>
    </submittedName>
</protein>
<dbReference type="InterPro" id="IPR000408">
    <property type="entry name" value="Reg_chr_condens"/>
</dbReference>
<dbReference type="InterPro" id="IPR052830">
    <property type="entry name" value="RCC1_domain-containing"/>
</dbReference>
<dbReference type="SUPFAM" id="SSF50985">
    <property type="entry name" value="RCC1/BLIP-II"/>
    <property type="match status" value="1"/>
</dbReference>
<organism evidence="4 5">
    <name type="scientific">Araneus ventricosus</name>
    <name type="common">Orbweaver spider</name>
    <name type="synonym">Epeira ventricosa</name>
    <dbReference type="NCBI Taxonomy" id="182803"/>
    <lineage>
        <taxon>Eukaryota</taxon>
        <taxon>Metazoa</taxon>
        <taxon>Ecdysozoa</taxon>
        <taxon>Arthropoda</taxon>
        <taxon>Chelicerata</taxon>
        <taxon>Arachnida</taxon>
        <taxon>Araneae</taxon>
        <taxon>Araneomorphae</taxon>
        <taxon>Entelegynae</taxon>
        <taxon>Araneoidea</taxon>
        <taxon>Araneidae</taxon>
        <taxon>Araneus</taxon>
    </lineage>
</organism>
<dbReference type="Pfam" id="PF25390">
    <property type="entry name" value="WD40_RLD"/>
    <property type="match status" value="1"/>
</dbReference>
<proteinExistence type="predicted"/>
<reference evidence="4 5" key="1">
    <citation type="journal article" date="2019" name="Sci. Rep.">
        <title>Orb-weaving spider Araneus ventricosus genome elucidates the spidroin gene catalogue.</title>
        <authorList>
            <person name="Kono N."/>
            <person name="Nakamura H."/>
            <person name="Ohtoshi R."/>
            <person name="Moran D.A.P."/>
            <person name="Shinohara A."/>
            <person name="Yoshida Y."/>
            <person name="Fujiwara M."/>
            <person name="Mori M."/>
            <person name="Tomita M."/>
            <person name="Arakawa K."/>
        </authorList>
    </citation>
    <scope>NUCLEOTIDE SEQUENCE [LARGE SCALE GENOMIC DNA]</scope>
</reference>
<dbReference type="InterPro" id="IPR009091">
    <property type="entry name" value="RCC1/BLIP-II"/>
</dbReference>